<reference evidence="5" key="1">
    <citation type="submission" date="2023-07" db="EMBL/GenBank/DDBJ databases">
        <title>Novel Mycoplasma species identified in domestic and wild animals.</title>
        <authorList>
            <person name="Volokhov D.V."/>
            <person name="Furtak V.A."/>
            <person name="Zagorodnyaya T.A."/>
        </authorList>
    </citation>
    <scope>NUCLEOTIDE SEQUENCE [LARGE SCALE GENOMIC DNA]</scope>
    <source>
        <strain evidence="5">92-19</strain>
    </source>
</reference>
<evidence type="ECO:0000259" key="2">
    <source>
        <dbReference type="PROSITE" id="PS50830"/>
    </source>
</evidence>
<evidence type="ECO:0000259" key="3">
    <source>
        <dbReference type="PROSITE" id="PS51841"/>
    </source>
</evidence>
<dbReference type="PROSITE" id="PS51841">
    <property type="entry name" value="LTD"/>
    <property type="match status" value="1"/>
</dbReference>
<dbReference type="Proteomes" id="UP001209076">
    <property type="component" value="Unassembled WGS sequence"/>
</dbReference>
<dbReference type="PROSITE" id="PS50830">
    <property type="entry name" value="TNASE_3"/>
    <property type="match status" value="1"/>
</dbReference>
<evidence type="ECO:0000313" key="5">
    <source>
        <dbReference type="Proteomes" id="UP001209076"/>
    </source>
</evidence>
<protein>
    <submittedName>
        <fullName evidence="4">Thermonuclease family protein</fullName>
    </submittedName>
</protein>
<dbReference type="Pfam" id="PF00565">
    <property type="entry name" value="SNase"/>
    <property type="match status" value="1"/>
</dbReference>
<dbReference type="InterPro" id="IPR001322">
    <property type="entry name" value="Lamin_tail_dom"/>
</dbReference>
<gene>
    <name evidence="4" type="ORF">N7603_00915</name>
</gene>
<evidence type="ECO:0000313" key="4">
    <source>
        <dbReference type="EMBL" id="MCU0104223.1"/>
    </source>
</evidence>
<dbReference type="SUPFAM" id="SSF50199">
    <property type="entry name" value="Staphylococcal nuclease"/>
    <property type="match status" value="1"/>
</dbReference>
<dbReference type="Pfam" id="PF00932">
    <property type="entry name" value="LTD"/>
    <property type="match status" value="1"/>
</dbReference>
<feature type="domain" description="LTD" evidence="3">
    <location>
        <begin position="211"/>
        <end position="372"/>
    </location>
</feature>
<evidence type="ECO:0000256" key="1">
    <source>
        <dbReference type="SAM" id="SignalP"/>
    </source>
</evidence>
<dbReference type="PROSITE" id="PS51257">
    <property type="entry name" value="PROKAR_LIPOPROTEIN"/>
    <property type="match status" value="1"/>
</dbReference>
<accession>A0ABT2PTZ7</accession>
<dbReference type="EMBL" id="JAOEGN010000001">
    <property type="protein sequence ID" value="MCU0104223.1"/>
    <property type="molecule type" value="Genomic_DNA"/>
</dbReference>
<comment type="caution">
    <text evidence="4">The sequence shown here is derived from an EMBL/GenBank/DDBJ whole genome shotgun (WGS) entry which is preliminary data.</text>
</comment>
<dbReference type="InterPro" id="IPR005543">
    <property type="entry name" value="PASTA_dom"/>
</dbReference>
<organism evidence="4 5">
    <name type="scientific">Paracholeplasma vituli</name>
    <dbReference type="NCBI Taxonomy" id="69473"/>
    <lineage>
        <taxon>Bacteria</taxon>
        <taxon>Bacillati</taxon>
        <taxon>Mycoplasmatota</taxon>
        <taxon>Mollicutes</taxon>
        <taxon>Acholeplasmatales</taxon>
        <taxon>Acholeplasmataceae</taxon>
        <taxon>Paracholeplasma</taxon>
    </lineage>
</organism>
<keyword evidence="5" id="KW-1185">Reference proteome</keyword>
<sequence length="542" mass="60969">MKKILPILALMLITLAGCVSTPQKILPDLFGLNTAQVEELLNDEKIDFEIQESNDFSKKDNIFVRYVDRVAGDELPKGERAIVEINVHRLPDLTGKTENEIIELFNVLKKTISTTFDEGNNDFANLTWSGYVDYEVGKKISEITDKNIAIKIAINNLTTLPDLSGKNIHQIERELTALFVEYEFVYVQDDTKEADTFNSYVDYEAGDAIDDGTKVTINLYTNSFIDAEKSLFISKFWDNGGKNKAVEIYNPLTSDINLADYSLAILSNGSLLPTETIQLTGVIEAGSTYIIANPEGNRSILTKAGLSSTKLVFDGNDVIQLRYKNQTYVDIISTIGSTVFSLTNEVYIRQANITAGQRRFSFEQWDEYIPTFVQPFGTHPYARPESFSIDMQFAGREFGNPLGGMVQVTFIRVADGDTAYFTPGFEDNARIRFIGVDTPETNPEVQPGGLAAKAYTENALKNASVIYLQSDPFTAWIDTYGRHIGYVWADGVMLNYELVKFGHSANYMSTENKLVYENRYIYRWFQDAEQYAKDNKLGIHGL</sequence>
<feature type="signal peptide" evidence="1">
    <location>
        <begin position="1"/>
        <end position="21"/>
    </location>
</feature>
<dbReference type="RefSeq" id="WP_262095440.1">
    <property type="nucleotide sequence ID" value="NZ_JAOEGN010000001.1"/>
</dbReference>
<dbReference type="Gene3D" id="2.40.50.90">
    <property type="match status" value="1"/>
</dbReference>
<name>A0ABT2PTZ7_9MOLU</name>
<dbReference type="SMART" id="SM00318">
    <property type="entry name" value="SNc"/>
    <property type="match status" value="1"/>
</dbReference>
<keyword evidence="1" id="KW-0732">Signal</keyword>
<feature type="domain" description="TNase-like" evidence="2">
    <location>
        <begin position="404"/>
        <end position="542"/>
    </location>
</feature>
<proteinExistence type="predicted"/>
<feature type="chain" id="PRO_5046821230" evidence="1">
    <location>
        <begin position="22"/>
        <end position="542"/>
    </location>
</feature>
<dbReference type="InterPro" id="IPR035437">
    <property type="entry name" value="SNase_OB-fold_sf"/>
</dbReference>
<dbReference type="InterPro" id="IPR016071">
    <property type="entry name" value="Staphylococal_nuclease_OB-fold"/>
</dbReference>
<dbReference type="CDD" id="cd06577">
    <property type="entry name" value="PASTA_pknB"/>
    <property type="match status" value="1"/>
</dbReference>